<evidence type="ECO:0000256" key="1">
    <source>
        <dbReference type="SAM" id="MobiDB-lite"/>
    </source>
</evidence>
<feature type="region of interest" description="Disordered" evidence="1">
    <location>
        <begin position="132"/>
        <end position="189"/>
    </location>
</feature>
<keyword evidence="3" id="KW-1185">Reference proteome</keyword>
<reference evidence="2 3" key="1">
    <citation type="submission" date="2016-11" db="EMBL/GenBank/DDBJ databases">
        <title>Comparative genomics of Acidibacillus ferroxidans species.</title>
        <authorList>
            <person name="Oliveira G."/>
            <person name="Nunes G."/>
            <person name="Oliveira R."/>
            <person name="Araujo F."/>
            <person name="Salim A."/>
            <person name="Scholte L."/>
            <person name="Morais D."/>
            <person name="Nancucheo I."/>
            <person name="Johnson D.B."/>
            <person name="Grail B."/>
            <person name="Bittencourt J."/>
            <person name="Valadares R."/>
        </authorList>
    </citation>
    <scope>NUCLEOTIDE SEQUENCE [LARGE SCALE GENOMIC DNA]</scope>
    <source>
        <strain evidence="2 3">Y002</strain>
    </source>
</reference>
<comment type="caution">
    <text evidence="2">The sequence shown here is derived from an EMBL/GenBank/DDBJ whole genome shotgun (WGS) entry which is preliminary data.</text>
</comment>
<accession>A0A2U3CRJ6</accession>
<organism evidence="2 3">
    <name type="scientific">Sulfoacidibacillus thermotolerans</name>
    <name type="common">Acidibacillus sulfuroxidans</name>
    <dbReference type="NCBI Taxonomy" id="1765684"/>
    <lineage>
        <taxon>Bacteria</taxon>
        <taxon>Bacillati</taxon>
        <taxon>Bacillota</taxon>
        <taxon>Bacilli</taxon>
        <taxon>Bacillales</taxon>
        <taxon>Alicyclobacillaceae</taxon>
        <taxon>Sulfoacidibacillus</taxon>
    </lineage>
</organism>
<gene>
    <name evidence="2" type="ORF">BM613_14285</name>
</gene>
<evidence type="ECO:0000313" key="3">
    <source>
        <dbReference type="Proteomes" id="UP000245380"/>
    </source>
</evidence>
<protein>
    <submittedName>
        <fullName evidence="2">Uncharacterized protein</fullName>
    </submittedName>
</protein>
<proteinExistence type="predicted"/>
<name>A0A2U3CRJ6_SULT2</name>
<dbReference type="AlphaFoldDB" id="A0A2U3CRJ6"/>
<feature type="compositionally biased region" description="Polar residues" evidence="1">
    <location>
        <begin position="132"/>
        <end position="182"/>
    </location>
</feature>
<dbReference type="EMBL" id="MPDK01000081">
    <property type="protein sequence ID" value="PWI51656.1"/>
    <property type="molecule type" value="Genomic_DNA"/>
</dbReference>
<evidence type="ECO:0000313" key="2">
    <source>
        <dbReference type="EMBL" id="PWI51656.1"/>
    </source>
</evidence>
<sequence length="269" mass="29305">MLEESAQTWQKETSLARGLDPAIAGIGGMNRFGRDVQRYVNMTLFSKESNELDALREMNQESKVTALNTREASTAVNEIGNAQGNAILQNNKVTALPAYQQKIANGNQIFAQASGEEDLVNSIPVGQASSTDVISSAKGTGQAGTRPTWRQSEQDASSDYPGYQTQQSFKDGSPVSNGTKGSSRPDLYTDGHSIEVKNYDVTTSQGRNNLINNVAGQVIKRKTDLPEGTRQTVQIDVRGQNVSREYLIQVRDGIVRKTDNGAEVIFKMN</sequence>
<dbReference type="Proteomes" id="UP000245380">
    <property type="component" value="Unassembled WGS sequence"/>
</dbReference>